<dbReference type="InterPro" id="IPR050701">
    <property type="entry name" value="Histone_Mod_Regulator"/>
</dbReference>
<evidence type="ECO:0000256" key="3">
    <source>
        <dbReference type="ARBA" id="ARBA00022833"/>
    </source>
</evidence>
<dbReference type="Proteomes" id="UP000311382">
    <property type="component" value="Unassembled WGS sequence"/>
</dbReference>
<dbReference type="Gene3D" id="3.30.40.10">
    <property type="entry name" value="Zinc/RING finger domain, C3HC4 (zinc finger)"/>
    <property type="match status" value="1"/>
</dbReference>
<name>A0A5C5FXT2_9BASI</name>
<organism evidence="6 7">
    <name type="scientific">Rhodotorula diobovata</name>
    <dbReference type="NCBI Taxonomy" id="5288"/>
    <lineage>
        <taxon>Eukaryota</taxon>
        <taxon>Fungi</taxon>
        <taxon>Dikarya</taxon>
        <taxon>Basidiomycota</taxon>
        <taxon>Pucciniomycotina</taxon>
        <taxon>Microbotryomycetes</taxon>
        <taxon>Sporidiobolales</taxon>
        <taxon>Sporidiobolaceae</taxon>
        <taxon>Rhodotorula</taxon>
    </lineage>
</organism>
<keyword evidence="2" id="KW-0863">Zinc-finger</keyword>
<accession>A0A5C5FXT2</accession>
<feature type="compositionally biased region" description="Low complexity" evidence="4">
    <location>
        <begin position="313"/>
        <end position="322"/>
    </location>
</feature>
<proteinExistence type="predicted"/>
<gene>
    <name evidence="6" type="ORF">DMC30DRAFT_394882</name>
</gene>
<feature type="compositionally biased region" description="Low complexity" evidence="4">
    <location>
        <begin position="286"/>
        <end position="299"/>
    </location>
</feature>
<dbReference type="PANTHER" id="PTHR13793">
    <property type="entry name" value="PHD FINGER PROTEINS"/>
    <property type="match status" value="1"/>
</dbReference>
<evidence type="ECO:0000256" key="1">
    <source>
        <dbReference type="ARBA" id="ARBA00022723"/>
    </source>
</evidence>
<feature type="region of interest" description="Disordered" evidence="4">
    <location>
        <begin position="75"/>
        <end position="121"/>
    </location>
</feature>
<evidence type="ECO:0000259" key="5">
    <source>
        <dbReference type="PROSITE" id="PS51805"/>
    </source>
</evidence>
<sequence length="405" mass="43855">MVRGFAKIEKARWKLKCQLCTEAHGTKVQCTKGKCIKAFHVTCALREGSGIHLDATIPDVDGSGGAISILDQTRAATPPPAVVDGQGQGAQPVQPAQLAQSEPAPAPAAAEPPVSPSKASPANEQIHLTILCRTHNPEWQRLELERRATELRDKVDKLARGDRIRVRASGATYDVNFDSKNVEAETVDYVFDDGKRASVKWKMIVWPDSPEKQRKKEEAAARAERERMAIFDRPAYRAPAKRSSGSNTPAALPAVAPIQPPTRAQEEAHVQVPARPHPAVQPFYGAAPSQPQPAAAAYPQAYHSAPPAHVHAHAPAYGYPPSHSAPPPRPAGYGHAPAYQQQPQQHYPSPQSVYYPQQPQQPPPRQGYPGMPHAQHATQALPPFSSAAAAAQAPPPPHHHHHQQQ</sequence>
<evidence type="ECO:0000256" key="4">
    <source>
        <dbReference type="SAM" id="MobiDB-lite"/>
    </source>
</evidence>
<keyword evidence="7" id="KW-1185">Reference proteome</keyword>
<feature type="region of interest" description="Disordered" evidence="4">
    <location>
        <begin position="278"/>
        <end position="299"/>
    </location>
</feature>
<feature type="region of interest" description="Disordered" evidence="4">
    <location>
        <begin position="313"/>
        <end position="405"/>
    </location>
</feature>
<dbReference type="STRING" id="5288.A0A5C5FXT2"/>
<keyword evidence="3" id="KW-0862">Zinc</keyword>
<dbReference type="AlphaFoldDB" id="A0A5C5FXT2"/>
<dbReference type="PROSITE" id="PS51805">
    <property type="entry name" value="EPHD"/>
    <property type="match status" value="1"/>
</dbReference>
<feature type="domain" description="PHD-type" evidence="5">
    <location>
        <begin position="1"/>
        <end position="74"/>
    </location>
</feature>
<evidence type="ECO:0000313" key="6">
    <source>
        <dbReference type="EMBL" id="TNY21445.1"/>
    </source>
</evidence>
<dbReference type="OrthoDB" id="3260745at2759"/>
<dbReference type="InterPro" id="IPR034732">
    <property type="entry name" value="EPHD"/>
</dbReference>
<evidence type="ECO:0000256" key="2">
    <source>
        <dbReference type="ARBA" id="ARBA00022771"/>
    </source>
</evidence>
<protein>
    <recommendedName>
        <fullName evidence="5">PHD-type domain-containing protein</fullName>
    </recommendedName>
</protein>
<evidence type="ECO:0000313" key="7">
    <source>
        <dbReference type="Proteomes" id="UP000311382"/>
    </source>
</evidence>
<feature type="compositionally biased region" description="Low complexity" evidence="4">
    <location>
        <begin position="331"/>
        <end position="358"/>
    </location>
</feature>
<dbReference type="Pfam" id="PF13832">
    <property type="entry name" value="zf-HC5HC2H_2"/>
    <property type="match status" value="1"/>
</dbReference>
<feature type="compositionally biased region" description="Low complexity" evidence="4">
    <location>
        <begin position="82"/>
        <end position="121"/>
    </location>
</feature>
<dbReference type="GO" id="GO:0008270">
    <property type="term" value="F:zinc ion binding"/>
    <property type="evidence" value="ECO:0007669"/>
    <property type="project" value="UniProtKB-KW"/>
</dbReference>
<keyword evidence="1" id="KW-0479">Metal-binding</keyword>
<dbReference type="GO" id="GO:0006357">
    <property type="term" value="P:regulation of transcription by RNA polymerase II"/>
    <property type="evidence" value="ECO:0007669"/>
    <property type="project" value="TreeGrafter"/>
</dbReference>
<comment type="caution">
    <text evidence="6">The sequence shown here is derived from an EMBL/GenBank/DDBJ whole genome shotgun (WGS) entry which is preliminary data.</text>
</comment>
<dbReference type="InterPro" id="IPR013083">
    <property type="entry name" value="Znf_RING/FYVE/PHD"/>
</dbReference>
<dbReference type="PANTHER" id="PTHR13793:SF107">
    <property type="entry name" value="BROMODOMAIN-CONTAINING PROTEIN HOMOLOG"/>
    <property type="match status" value="1"/>
</dbReference>
<reference evidence="6 7" key="1">
    <citation type="submission" date="2019-03" db="EMBL/GenBank/DDBJ databases">
        <title>Rhodosporidium diobovatum UCD-FST 08-225 genome sequencing, assembly, and annotation.</title>
        <authorList>
            <person name="Fakankun I.U."/>
            <person name="Fristensky B."/>
            <person name="Levin D.B."/>
        </authorList>
    </citation>
    <scope>NUCLEOTIDE SEQUENCE [LARGE SCALE GENOMIC DNA]</scope>
    <source>
        <strain evidence="6 7">UCD-FST 08-225</strain>
    </source>
</reference>
<dbReference type="EMBL" id="SOZI01000043">
    <property type="protein sequence ID" value="TNY21445.1"/>
    <property type="molecule type" value="Genomic_DNA"/>
</dbReference>